<evidence type="ECO:0000259" key="2">
    <source>
        <dbReference type="Pfam" id="PF13480"/>
    </source>
</evidence>
<sequence length="745" mass="83418">MTVHEPSLTMPRTPESPPLPAVPPPWRWHAHRLAGVADFEAHAPAWDQLLQRLWGDHPMLSAAFVGELLRRFGSGREWLLVGRNTEGTVQGMAVLRRGRGGMWASFVPSQAQIAPVLLADGQGIAAMYRALPGFAWRIDFLCNDPDFGDLAATAGRQPNTSWHALTTAVDLVGGFEAYWADRPTKLKKYMRRYERKISAAGPVRFVVVTQPEAVAQAVARYAVIESSGWKGRAGTALRVGNDQFDFYQTLLARQARQGGAEVYELWLGEQQLASRLTLVSAQQVLILKTTYDEVHSEFSPSHLLLYRTLEHAFEFHAGKRVEFYTNATREQRLWSTAQRHIQHASYSRYEPLQAWVRVARALRARLLRPMWRPGTQSTSASLAATVALPADLERLMSEAETAGIERGHAWFANLCAHVPTLAEHGRFEVARGTDGEVLAVMPTQHLPRKGWRGAALYALSNFYSPLYTPVLTDNVTRNEMASMLHQAMRRAGACRAQFFPLDVASREYSLLRDGFITAGLPVFQYFCFTNWYLPVKGDWATYLANRPGSTRSLLLRRGRKFAALGGTLEVITGGERLEAGLQAFADVYAASWKQPEPHPGFVPGLMRASAERGWLRLGVAWLDGKAIAAQFWLVNGRKAWIYKLAHDAQQSTHSPGTLLTGRMIEAMFNSGEVDEIDYLTGDDPFKRDWMTHRHERWGLVAFDPSTLSGLAGMLRELLGQTVKSLLGPLRQRQRLRRAPTPETTR</sequence>
<dbReference type="Pfam" id="PF13480">
    <property type="entry name" value="Acetyltransf_6"/>
    <property type="match status" value="2"/>
</dbReference>
<organism evidence="3">
    <name type="scientific">Aquincola tertiaricarbonis</name>
    <dbReference type="NCBI Taxonomy" id="391953"/>
    <lineage>
        <taxon>Bacteria</taxon>
        <taxon>Pseudomonadati</taxon>
        <taxon>Pseudomonadota</taxon>
        <taxon>Betaproteobacteria</taxon>
        <taxon>Burkholderiales</taxon>
        <taxon>Sphaerotilaceae</taxon>
        <taxon>Aquincola</taxon>
    </lineage>
</organism>
<evidence type="ECO:0000313" key="5">
    <source>
        <dbReference type="Proteomes" id="UP001056201"/>
    </source>
</evidence>
<reference evidence="4" key="2">
    <citation type="submission" date="2022-05" db="EMBL/GenBank/DDBJ databases">
        <title>An RpoN-dependent PEP-CTERM gene is involved in floc formation of an Aquincola tertiaricarbonis strain.</title>
        <authorList>
            <person name="Qiu D."/>
            <person name="Xia M."/>
        </authorList>
    </citation>
    <scope>NUCLEOTIDE SEQUENCE</scope>
    <source>
        <strain evidence="4">RN12</strain>
    </source>
</reference>
<evidence type="ECO:0000313" key="3">
    <source>
        <dbReference type="EMBL" id="AQW45601.1"/>
    </source>
</evidence>
<evidence type="ECO:0000313" key="4">
    <source>
        <dbReference type="EMBL" id="URI10263.1"/>
    </source>
</evidence>
<dbReference type="InterPro" id="IPR038740">
    <property type="entry name" value="BioF2-like_GNAT_dom"/>
</dbReference>
<feature type="region of interest" description="Disordered" evidence="1">
    <location>
        <begin position="1"/>
        <end position="21"/>
    </location>
</feature>
<gene>
    <name evidence="4" type="ORF">MW290_14685</name>
</gene>
<feature type="domain" description="BioF2-like acetyltransferase" evidence="2">
    <location>
        <begin position="549"/>
        <end position="687"/>
    </location>
</feature>
<dbReference type="SMR" id="A0A1S6R6J7"/>
<dbReference type="AlphaFoldDB" id="A0A1S6R6J7"/>
<dbReference type="RefSeq" id="WP_250198467.1">
    <property type="nucleotide sequence ID" value="NZ_CP097636.1"/>
</dbReference>
<keyword evidence="4" id="KW-0012">Acyltransferase</keyword>
<proteinExistence type="predicted"/>
<keyword evidence="5" id="KW-1185">Reference proteome</keyword>
<dbReference type="SUPFAM" id="SSF55729">
    <property type="entry name" value="Acyl-CoA N-acyltransferases (Nat)"/>
    <property type="match status" value="2"/>
</dbReference>
<dbReference type="GO" id="GO:0016746">
    <property type="term" value="F:acyltransferase activity"/>
    <property type="evidence" value="ECO:0007669"/>
    <property type="project" value="UniProtKB-KW"/>
</dbReference>
<dbReference type="InterPro" id="IPR016181">
    <property type="entry name" value="Acyl_CoA_acyltransferase"/>
</dbReference>
<accession>A0A1S6R6J7</accession>
<dbReference type="EMBL" id="KY053276">
    <property type="protein sequence ID" value="AQW45601.1"/>
    <property type="molecule type" value="Genomic_DNA"/>
</dbReference>
<reference evidence="3" key="1">
    <citation type="submission" date="2016-10" db="EMBL/GenBank/DDBJ databases">
        <authorList>
            <person name="de Groot N.N."/>
        </authorList>
    </citation>
    <scope>NUCLEOTIDE SEQUENCE</scope>
    <source>
        <strain evidence="3">RN12</strain>
    </source>
</reference>
<protein>
    <submittedName>
        <fullName evidence="4">GNAT family N-acetyltransferase</fullName>
        <ecNumber evidence="4">2.3.1.-</ecNumber>
    </submittedName>
</protein>
<name>A0A1S6R6J7_AQUTE</name>
<evidence type="ECO:0000256" key="1">
    <source>
        <dbReference type="SAM" id="MobiDB-lite"/>
    </source>
</evidence>
<dbReference type="EC" id="2.3.1.-" evidence="4"/>
<dbReference type="Proteomes" id="UP001056201">
    <property type="component" value="Chromosome 2"/>
</dbReference>
<keyword evidence="4" id="KW-0808">Transferase</keyword>
<dbReference type="EMBL" id="CP097636">
    <property type="protein sequence ID" value="URI10263.1"/>
    <property type="molecule type" value="Genomic_DNA"/>
</dbReference>
<feature type="domain" description="BioF2-like acetyltransferase" evidence="2">
    <location>
        <begin position="185"/>
        <end position="328"/>
    </location>
</feature>
<dbReference type="Gene3D" id="3.40.630.30">
    <property type="match status" value="1"/>
</dbReference>